<dbReference type="EMBL" id="BJVQ01000022">
    <property type="protein sequence ID" value="GEL46722.1"/>
    <property type="molecule type" value="Genomic_DNA"/>
</dbReference>
<dbReference type="InterPro" id="IPR017441">
    <property type="entry name" value="Protein_kinase_ATP_BS"/>
</dbReference>
<evidence type="ECO:0000313" key="13">
    <source>
        <dbReference type="Proteomes" id="UP000564629"/>
    </source>
</evidence>
<dbReference type="PANTHER" id="PTHR43289:SF6">
    <property type="entry name" value="SERINE_THREONINE-PROTEIN KINASE NEKL-3"/>
    <property type="match status" value="1"/>
</dbReference>
<keyword evidence="6 7" id="KW-0067">ATP-binding</keyword>
<keyword evidence="3 11" id="KW-0808">Transferase</keyword>
<reference evidence="11 13" key="2">
    <citation type="submission" date="2020-08" db="EMBL/GenBank/DDBJ databases">
        <title>Sequencing the genomes of 1000 actinobacteria strains.</title>
        <authorList>
            <person name="Klenk H.-P."/>
        </authorList>
    </citation>
    <scope>NUCLEOTIDE SEQUENCE [LARGE SCALE GENOMIC DNA]</scope>
    <source>
        <strain evidence="11 13">DSM 9581</strain>
    </source>
</reference>
<dbReference type="EC" id="2.7.11.1" evidence="1"/>
<dbReference type="AlphaFoldDB" id="A0A511FBY8"/>
<feature type="compositionally biased region" description="Low complexity" evidence="8">
    <location>
        <begin position="450"/>
        <end position="479"/>
    </location>
</feature>
<dbReference type="RefSeq" id="WP_146836911.1">
    <property type="nucleotide sequence ID" value="NZ_BJVQ01000022.1"/>
</dbReference>
<feature type="region of interest" description="Disordered" evidence="8">
    <location>
        <begin position="438"/>
        <end position="520"/>
    </location>
</feature>
<feature type="domain" description="Protein kinase" evidence="9">
    <location>
        <begin position="40"/>
        <end position="304"/>
    </location>
</feature>
<dbReference type="Gene3D" id="3.30.200.20">
    <property type="entry name" value="Phosphorylase Kinase, domain 1"/>
    <property type="match status" value="1"/>
</dbReference>
<dbReference type="SUPFAM" id="SSF56112">
    <property type="entry name" value="Protein kinase-like (PK-like)"/>
    <property type="match status" value="1"/>
</dbReference>
<keyword evidence="2" id="KW-0723">Serine/threonine-protein kinase</keyword>
<sequence length="520" mass="52531">MSEQPEDGARPADPGATAPALDARPRDRALRRGTVLGGRYVLAERLGRGGMAEVYAARDEVLGRDVAVKVFHPSAAGRAADERHRAEMRLLARLSHPGLVTIFDAGSTELPDAEQQDFLVMELVRGPSLAVRVAAGPMPADEAAVVGAHVAEALAYIHDEGVVHRDVKPANILLPPEERSGSTVPWTKLADFGIARARSEEHLTVTGELLGTPSYLSPEQATGGALTPASDVYALGLVLVECLTGERAFPGTPIASAVARLHKPPPVPTHLGPRWAGLLTAMTALDPADRPTAVAVSEELRALLRPGALGLGPVRGDAGAAAVGADDEGAPTLAVPVAALAAGALDAATEEGDDRPAAPVVPLRARRDGVSARRRGMRSAAVAAAAVGVAAALLGAQALGDRPQAGQDPAPSVQPTEAVAEAADDVATVEPAVADADAAVGSPEGDRGAAEVVADPAAPAADTAPAEDPAPAADPPAAEDAADDGDGGDGGSGPSENANPRAHERAGAESGKGKDKDKDT</sequence>
<feature type="compositionally biased region" description="Basic and acidic residues" evidence="8">
    <location>
        <begin position="501"/>
        <end position="520"/>
    </location>
</feature>
<feature type="binding site" evidence="7">
    <location>
        <position position="69"/>
    </location>
    <ligand>
        <name>ATP</name>
        <dbReference type="ChEBI" id="CHEBI:30616"/>
    </ligand>
</feature>
<dbReference type="InterPro" id="IPR011009">
    <property type="entry name" value="Kinase-like_dom_sf"/>
</dbReference>
<dbReference type="Gene3D" id="1.10.510.10">
    <property type="entry name" value="Transferase(Phosphotransferase) domain 1"/>
    <property type="match status" value="1"/>
</dbReference>
<comment type="caution">
    <text evidence="10">The sequence shown here is derived from an EMBL/GenBank/DDBJ whole genome shotgun (WGS) entry which is preliminary data.</text>
</comment>
<evidence type="ECO:0000313" key="12">
    <source>
        <dbReference type="Proteomes" id="UP000321723"/>
    </source>
</evidence>
<dbReference type="EMBL" id="JACHDN010000001">
    <property type="protein sequence ID" value="MBB5472658.1"/>
    <property type="molecule type" value="Genomic_DNA"/>
</dbReference>
<dbReference type="GO" id="GO:0005524">
    <property type="term" value="F:ATP binding"/>
    <property type="evidence" value="ECO:0007669"/>
    <property type="project" value="UniProtKB-UniRule"/>
</dbReference>
<keyword evidence="5" id="KW-0418">Kinase</keyword>
<evidence type="ECO:0000256" key="8">
    <source>
        <dbReference type="SAM" id="MobiDB-lite"/>
    </source>
</evidence>
<evidence type="ECO:0000259" key="9">
    <source>
        <dbReference type="PROSITE" id="PS50011"/>
    </source>
</evidence>
<evidence type="ECO:0000256" key="4">
    <source>
        <dbReference type="ARBA" id="ARBA00022741"/>
    </source>
</evidence>
<feature type="region of interest" description="Disordered" evidence="8">
    <location>
        <begin position="1"/>
        <end position="28"/>
    </location>
</feature>
<proteinExistence type="predicted"/>
<keyword evidence="12" id="KW-1185">Reference proteome</keyword>
<dbReference type="InterPro" id="IPR000719">
    <property type="entry name" value="Prot_kinase_dom"/>
</dbReference>
<organism evidence="10 12">
    <name type="scientific">Cellulomonas hominis</name>
    <dbReference type="NCBI Taxonomy" id="156981"/>
    <lineage>
        <taxon>Bacteria</taxon>
        <taxon>Bacillati</taxon>
        <taxon>Actinomycetota</taxon>
        <taxon>Actinomycetes</taxon>
        <taxon>Micrococcales</taxon>
        <taxon>Cellulomonadaceae</taxon>
        <taxon>Cellulomonas</taxon>
    </lineage>
</organism>
<evidence type="ECO:0000256" key="7">
    <source>
        <dbReference type="PROSITE-ProRule" id="PRU10141"/>
    </source>
</evidence>
<dbReference type="OrthoDB" id="9762169at2"/>
<evidence type="ECO:0000256" key="2">
    <source>
        <dbReference type="ARBA" id="ARBA00022527"/>
    </source>
</evidence>
<dbReference type="Proteomes" id="UP000564629">
    <property type="component" value="Unassembled WGS sequence"/>
</dbReference>
<protein>
    <recommendedName>
        <fullName evidence="1">non-specific serine/threonine protein kinase</fullName>
        <ecNumber evidence="1">2.7.11.1</ecNumber>
    </recommendedName>
</protein>
<dbReference type="PROSITE" id="PS00108">
    <property type="entry name" value="PROTEIN_KINASE_ST"/>
    <property type="match status" value="1"/>
</dbReference>
<evidence type="ECO:0000256" key="6">
    <source>
        <dbReference type="ARBA" id="ARBA00022840"/>
    </source>
</evidence>
<evidence type="ECO:0000256" key="5">
    <source>
        <dbReference type="ARBA" id="ARBA00022777"/>
    </source>
</evidence>
<dbReference type="Proteomes" id="UP000321723">
    <property type="component" value="Unassembled WGS sequence"/>
</dbReference>
<dbReference type="GO" id="GO:0004674">
    <property type="term" value="F:protein serine/threonine kinase activity"/>
    <property type="evidence" value="ECO:0007669"/>
    <property type="project" value="UniProtKB-KW"/>
</dbReference>
<accession>A0A511FBY8</accession>
<dbReference type="PROSITE" id="PS00107">
    <property type="entry name" value="PROTEIN_KINASE_ATP"/>
    <property type="match status" value="1"/>
</dbReference>
<name>A0A511FBY8_9CELL</name>
<evidence type="ECO:0000256" key="1">
    <source>
        <dbReference type="ARBA" id="ARBA00012513"/>
    </source>
</evidence>
<evidence type="ECO:0000256" key="3">
    <source>
        <dbReference type="ARBA" id="ARBA00022679"/>
    </source>
</evidence>
<dbReference type="Pfam" id="PF00069">
    <property type="entry name" value="Pkinase"/>
    <property type="match status" value="1"/>
</dbReference>
<reference evidence="10 12" key="1">
    <citation type="submission" date="2019-07" db="EMBL/GenBank/DDBJ databases">
        <title>Whole genome shotgun sequence of Cellulomonas hominis NBRC 16055.</title>
        <authorList>
            <person name="Hosoyama A."/>
            <person name="Uohara A."/>
            <person name="Ohji S."/>
            <person name="Ichikawa N."/>
        </authorList>
    </citation>
    <scope>NUCLEOTIDE SEQUENCE [LARGE SCALE GENOMIC DNA]</scope>
    <source>
        <strain evidence="10 12">NBRC 16055</strain>
    </source>
</reference>
<dbReference type="PROSITE" id="PS50011">
    <property type="entry name" value="PROTEIN_KINASE_DOM"/>
    <property type="match status" value="1"/>
</dbReference>
<dbReference type="InterPro" id="IPR008271">
    <property type="entry name" value="Ser/Thr_kinase_AS"/>
</dbReference>
<evidence type="ECO:0000313" key="10">
    <source>
        <dbReference type="EMBL" id="GEL46722.1"/>
    </source>
</evidence>
<keyword evidence="4 7" id="KW-0547">Nucleotide-binding</keyword>
<evidence type="ECO:0000313" key="11">
    <source>
        <dbReference type="EMBL" id="MBB5472658.1"/>
    </source>
</evidence>
<dbReference type="PANTHER" id="PTHR43289">
    <property type="entry name" value="MITOGEN-ACTIVATED PROTEIN KINASE KINASE KINASE 20-RELATED"/>
    <property type="match status" value="1"/>
</dbReference>
<dbReference type="CDD" id="cd14014">
    <property type="entry name" value="STKc_PknB_like"/>
    <property type="match status" value="1"/>
</dbReference>
<dbReference type="SMART" id="SM00220">
    <property type="entry name" value="S_TKc"/>
    <property type="match status" value="1"/>
</dbReference>
<gene>
    <name evidence="10" type="ORF">CHO01_18380</name>
    <name evidence="11" type="ORF">HNR08_001394</name>
</gene>